<gene>
    <name evidence="2" type="ORF">Nepgr_019597</name>
</gene>
<dbReference type="EMBL" id="BSYO01000018">
    <property type="protein sequence ID" value="GMH17756.1"/>
    <property type="molecule type" value="Genomic_DNA"/>
</dbReference>
<keyword evidence="3" id="KW-1185">Reference proteome</keyword>
<feature type="compositionally biased region" description="Polar residues" evidence="1">
    <location>
        <begin position="275"/>
        <end position="284"/>
    </location>
</feature>
<feature type="region of interest" description="Disordered" evidence="1">
    <location>
        <begin position="1"/>
        <end position="62"/>
    </location>
</feature>
<reference evidence="2" key="1">
    <citation type="submission" date="2023-05" db="EMBL/GenBank/DDBJ databases">
        <title>Nepenthes gracilis genome sequencing.</title>
        <authorList>
            <person name="Fukushima K."/>
        </authorList>
    </citation>
    <scope>NUCLEOTIDE SEQUENCE</scope>
    <source>
        <strain evidence="2">SING2019-196</strain>
    </source>
</reference>
<sequence length="337" mass="36372">MNQNGKESSVFPCSSIPHKDSYPQGGYHVQPDSLMLLSLPSASIVHPGSEEPQKQPKPNPALPTLIDDVNLQLEAAIKLPRVCSSTDAPESGTACDSDHRVSYLMSAGIRQPGDAEVLNAEGWNQQWKTLCWIDRNHPPSNPPSSSPLTHDRELGFVQQASKGLAGLPTNHCDVDPDGCSLPDLTTPLSPDPSKAAAAEADNIPHLDQGDALYQLKPLNDLVELDDSCGDLKTNICEQALIAITASIKDITPGINTRADRSSPPGDVHEEEALTAKSTSDEVSISSQESKLKNFSPLAHEVAARIKVLFHAEDKSVHRVKALRCRESPRADFLSPRL</sequence>
<evidence type="ECO:0000313" key="2">
    <source>
        <dbReference type="EMBL" id="GMH17756.1"/>
    </source>
</evidence>
<evidence type="ECO:0000313" key="3">
    <source>
        <dbReference type="Proteomes" id="UP001279734"/>
    </source>
</evidence>
<comment type="caution">
    <text evidence="2">The sequence shown here is derived from an EMBL/GenBank/DDBJ whole genome shotgun (WGS) entry which is preliminary data.</text>
</comment>
<dbReference type="Proteomes" id="UP001279734">
    <property type="component" value="Unassembled WGS sequence"/>
</dbReference>
<protein>
    <submittedName>
        <fullName evidence="2">Uncharacterized protein</fullName>
    </submittedName>
</protein>
<evidence type="ECO:0000256" key="1">
    <source>
        <dbReference type="SAM" id="MobiDB-lite"/>
    </source>
</evidence>
<proteinExistence type="predicted"/>
<organism evidence="2 3">
    <name type="scientific">Nepenthes gracilis</name>
    <name type="common">Slender pitcher plant</name>
    <dbReference type="NCBI Taxonomy" id="150966"/>
    <lineage>
        <taxon>Eukaryota</taxon>
        <taxon>Viridiplantae</taxon>
        <taxon>Streptophyta</taxon>
        <taxon>Embryophyta</taxon>
        <taxon>Tracheophyta</taxon>
        <taxon>Spermatophyta</taxon>
        <taxon>Magnoliopsida</taxon>
        <taxon>eudicotyledons</taxon>
        <taxon>Gunneridae</taxon>
        <taxon>Pentapetalae</taxon>
        <taxon>Caryophyllales</taxon>
        <taxon>Nepenthaceae</taxon>
        <taxon>Nepenthes</taxon>
    </lineage>
</organism>
<dbReference type="AlphaFoldDB" id="A0AAD3SVK7"/>
<accession>A0AAD3SVK7</accession>
<feature type="region of interest" description="Disordered" evidence="1">
    <location>
        <begin position="254"/>
        <end position="284"/>
    </location>
</feature>
<name>A0AAD3SVK7_NEPGR</name>